<evidence type="ECO:0000313" key="4">
    <source>
        <dbReference type="Proteomes" id="UP001296873"/>
    </source>
</evidence>
<dbReference type="Proteomes" id="UP001296873">
    <property type="component" value="Unassembled WGS sequence"/>
</dbReference>
<dbReference type="InterPro" id="IPR021136">
    <property type="entry name" value="Flagellar_hook_control-like_C"/>
</dbReference>
<protein>
    <recommendedName>
        <fullName evidence="2">Flagellar hook-length control protein-like C-terminal domain-containing protein</fullName>
    </recommendedName>
</protein>
<dbReference type="CDD" id="cd17470">
    <property type="entry name" value="T3SS_Flik_C"/>
    <property type="match status" value="1"/>
</dbReference>
<organism evidence="3 4">
    <name type="scientific">Rhodovibrio sodomensis</name>
    <dbReference type="NCBI Taxonomy" id="1088"/>
    <lineage>
        <taxon>Bacteria</taxon>
        <taxon>Pseudomonadati</taxon>
        <taxon>Pseudomonadota</taxon>
        <taxon>Alphaproteobacteria</taxon>
        <taxon>Rhodospirillales</taxon>
        <taxon>Rhodovibrionaceae</taxon>
        <taxon>Rhodovibrio</taxon>
    </lineage>
</organism>
<reference evidence="3 4" key="1">
    <citation type="journal article" date="2020" name="Microorganisms">
        <title>Osmotic Adaptation and Compatible Solute Biosynthesis of Phototrophic Bacteria as Revealed from Genome Analyses.</title>
        <authorList>
            <person name="Imhoff J.F."/>
            <person name="Rahn T."/>
            <person name="Kunzel S."/>
            <person name="Keller A."/>
            <person name="Neulinger S.C."/>
        </authorList>
    </citation>
    <scope>NUCLEOTIDE SEQUENCE [LARGE SCALE GENOMIC DNA]</scope>
    <source>
        <strain evidence="3 4">DSM 9895</strain>
    </source>
</reference>
<sequence length="535" mass="53627">MTTPTPIAFEPSAKPAPARRDTGAGDETHSFAETMQAQRAADIRSKASEKAAADAAHDRRSHNPADQAPRKPDTAFAQPLGDATGSASAETGKTAAAGAHAAKGQSQAEGRGRNGEASGHTAEQTKANTAEAVAKAAAASAATSKGKTAESDPRTAQPQPASATKATQAAAQQAVAAAGTARGTTIGGQPVSTVVENAVKGHAGPVNAATAIAAQNAAAEATRSGKAGEASNTTEARAATAAKTAGQGESAEPTAKVLRDILSGDREGGGRRNAQDSSGPRAQRPETRTISHRTGLTGLSPAMRAAAEAVQQQLGGNNGSATATSTGTGESQWTTQVAQQTFRAEGSAAPAGQAAQSFDPVLQNNGPQSAGAGQPGSLATAGKASPTGASGPPAPTAPPAEQVAVQIQRAAAQGQSRVQIRLNPAELGRIDVKLELGDDGHVRAVLAVDKPETLDLMQRDARALERALQAAGLKTDQGSLNFNLRDDNTGQDQNGAGDGRDHTPGTSAHPAGDAPIPAEQLRASLPADGRIDIRV</sequence>
<feature type="compositionally biased region" description="Low complexity" evidence="1">
    <location>
        <begin position="399"/>
        <end position="415"/>
    </location>
</feature>
<gene>
    <name evidence="3" type="ORF">CKO28_19220</name>
</gene>
<evidence type="ECO:0000313" key="3">
    <source>
        <dbReference type="EMBL" id="MBK1670168.1"/>
    </source>
</evidence>
<feature type="compositionally biased region" description="Low complexity" evidence="1">
    <location>
        <begin position="125"/>
        <end position="146"/>
    </location>
</feature>
<feature type="compositionally biased region" description="Polar residues" evidence="1">
    <location>
        <begin position="330"/>
        <end position="342"/>
    </location>
</feature>
<feature type="compositionally biased region" description="Low complexity" evidence="1">
    <location>
        <begin position="230"/>
        <end position="245"/>
    </location>
</feature>
<feature type="compositionally biased region" description="Low complexity" evidence="1">
    <location>
        <begin position="344"/>
        <end position="357"/>
    </location>
</feature>
<proteinExistence type="predicted"/>
<feature type="compositionally biased region" description="Low complexity" evidence="1">
    <location>
        <begin position="83"/>
        <end position="108"/>
    </location>
</feature>
<feature type="region of interest" description="Disordered" evidence="1">
    <location>
        <begin position="475"/>
        <end position="535"/>
    </location>
</feature>
<feature type="compositionally biased region" description="Basic and acidic residues" evidence="1">
    <location>
        <begin position="18"/>
        <end position="30"/>
    </location>
</feature>
<feature type="region of interest" description="Disordered" evidence="1">
    <location>
        <begin position="1"/>
        <end position="188"/>
    </location>
</feature>
<name>A0ABS1DIP7_9PROT</name>
<feature type="compositionally biased region" description="Low complexity" evidence="1">
    <location>
        <begin position="155"/>
        <end position="188"/>
    </location>
</feature>
<feature type="compositionally biased region" description="Basic and acidic residues" evidence="1">
    <location>
        <begin position="257"/>
        <end position="274"/>
    </location>
</feature>
<evidence type="ECO:0000256" key="1">
    <source>
        <dbReference type="SAM" id="MobiDB-lite"/>
    </source>
</evidence>
<dbReference type="Gene3D" id="3.30.750.140">
    <property type="match status" value="1"/>
</dbReference>
<dbReference type="InterPro" id="IPR038610">
    <property type="entry name" value="FliK-like_C_sf"/>
</dbReference>
<accession>A0ABS1DIP7</accession>
<dbReference type="EMBL" id="NRRL01000078">
    <property type="protein sequence ID" value="MBK1670168.1"/>
    <property type="molecule type" value="Genomic_DNA"/>
</dbReference>
<feature type="compositionally biased region" description="Basic and acidic residues" evidence="1">
    <location>
        <begin position="41"/>
        <end position="73"/>
    </location>
</feature>
<dbReference type="RefSeq" id="WP_200342523.1">
    <property type="nucleotide sequence ID" value="NZ_NRRL01000078.1"/>
</dbReference>
<dbReference type="Pfam" id="PF02120">
    <property type="entry name" value="Flg_hook"/>
    <property type="match status" value="1"/>
</dbReference>
<evidence type="ECO:0000259" key="2">
    <source>
        <dbReference type="Pfam" id="PF02120"/>
    </source>
</evidence>
<feature type="compositionally biased region" description="Low complexity" evidence="1">
    <location>
        <begin position="319"/>
        <end position="329"/>
    </location>
</feature>
<feature type="region of interest" description="Disordered" evidence="1">
    <location>
        <begin position="215"/>
        <end position="421"/>
    </location>
</feature>
<keyword evidence="4" id="KW-1185">Reference proteome</keyword>
<feature type="compositionally biased region" description="Low complexity" evidence="1">
    <location>
        <begin position="379"/>
        <end position="391"/>
    </location>
</feature>
<comment type="caution">
    <text evidence="3">The sequence shown here is derived from an EMBL/GenBank/DDBJ whole genome shotgun (WGS) entry which is preliminary data.</text>
</comment>
<feature type="domain" description="Flagellar hook-length control protein-like C-terminal" evidence="2">
    <location>
        <begin position="406"/>
        <end position="488"/>
    </location>
</feature>